<gene>
    <name evidence="9" type="ORF">GSY69_07345</name>
</gene>
<reference evidence="9 10" key="1">
    <citation type="submission" date="2020-01" db="EMBL/GenBank/DDBJ databases">
        <authorList>
            <person name="Deng T."/>
        </authorList>
    </citation>
    <scope>NUCLEOTIDE SEQUENCE [LARGE SCALE GENOMIC DNA]</scope>
    <source>
        <strain evidence="9 10">5221</strain>
    </source>
</reference>
<comment type="similarity">
    <text evidence="1 6">Belongs to the glycosyl hydrolase 3 family.</text>
</comment>
<dbReference type="PANTHER" id="PTHR42715">
    <property type="entry name" value="BETA-GLUCOSIDASE"/>
    <property type="match status" value="1"/>
</dbReference>
<sequence length="835" mass="86325">MTSPAPSAPTGPIAQALAGLTTQEKASLTSGADFWTTRAIPTAGIGSIAFSDGPHGLRKQGDDADHLGLAASIPATCFPPAVALGSSFDPELARRVGAALGTEALLADVAVVLGPGINIKRSPLCGRNFEYFSEDPLLTGAVAAGMVEGIQSCGVGASLKHFAVNNQESDRLRISAEVDERPLREIYLRGFERVVQQARPWTVMCSYNRINGVLASENPWLLTQVLREEWGFDGLVVSDWGAVRDRVAALAAGLDLQMPGGSGEPNAQVEAAVESGDLSPAVLDAAAERIVELVRRAETGRAEAQQGGAGTAGTEPAGVGLAETAASAPRTLDVAAHHAIAREAAGRGIVLLRNEPAPWAGAPTEAEALAGPAAPLLPLDPQRSVAVIGEFARTPRFQGGGSSHINPTRVDSALDALREALGERVAFAPGFAFNGGGDGNGHGGGGEAGVALREEAAALAAACDTAVVFLGLTDNEESEGYDRGHIHLPAHQLAVLDAVLDANPRTVVVLSNGSVVALPFAHRAPAIVEAWLLGQAGGSATADVLLGAVNPSGRLAETIPLRLEDTPAFGNFPGELGRVRYGEGVFVGYRWYDKREWEVAYPFGHGLSYTAFAYGQPTARVCESGDIAVTVTVENRGERDGREVVQVYAHLGDSIVARPPRELRAFASVEIPAGQASEVGFMVRAADLAYWDERVGRFVVEPGTYRLDVGASSRDIRGSVDVAVAGEAVRPPLSMESTVAEVREHPVAGPLLAGLAGRLGAGEEGSQTALAMLGSIPIGRLPGFTGFGVERADVERLIATGNAEAVGDAGASGDAGAGVDAGESSSAIEHDKHDS</sequence>
<feature type="domain" description="Fibronectin type III-like" evidence="8">
    <location>
        <begin position="643"/>
        <end position="713"/>
    </location>
</feature>
<dbReference type="InterPro" id="IPR002772">
    <property type="entry name" value="Glyco_hydro_3_C"/>
</dbReference>
<keyword evidence="6" id="KW-0326">Glycosidase</keyword>
<protein>
    <recommendedName>
        <fullName evidence="5">Exo-alpha-(1-&gt;6)-L-arabinopyranosidase</fullName>
    </recommendedName>
</protein>
<evidence type="ECO:0000313" key="9">
    <source>
        <dbReference type="EMBL" id="MYM19787.1"/>
    </source>
</evidence>
<evidence type="ECO:0000256" key="2">
    <source>
        <dbReference type="ARBA" id="ARBA00022801"/>
    </source>
</evidence>
<evidence type="ECO:0000256" key="1">
    <source>
        <dbReference type="ARBA" id="ARBA00005336"/>
    </source>
</evidence>
<organism evidence="9 10">
    <name type="scientific">Brevibacterium rongguiense</name>
    <dbReference type="NCBI Taxonomy" id="2695267"/>
    <lineage>
        <taxon>Bacteria</taxon>
        <taxon>Bacillati</taxon>
        <taxon>Actinomycetota</taxon>
        <taxon>Actinomycetes</taxon>
        <taxon>Micrococcales</taxon>
        <taxon>Brevibacteriaceae</taxon>
        <taxon>Brevibacterium</taxon>
    </lineage>
</organism>
<dbReference type="GO" id="GO:0008422">
    <property type="term" value="F:beta-glucosidase activity"/>
    <property type="evidence" value="ECO:0007669"/>
    <property type="project" value="UniProtKB-ARBA"/>
</dbReference>
<dbReference type="Pfam" id="PF00933">
    <property type="entry name" value="Glyco_hydro_3"/>
    <property type="match status" value="1"/>
</dbReference>
<evidence type="ECO:0000313" key="10">
    <source>
        <dbReference type="Proteomes" id="UP000469215"/>
    </source>
</evidence>
<name>A0A6N9H6Q1_9MICO</name>
<dbReference type="RefSeq" id="WP_160953219.1">
    <property type="nucleotide sequence ID" value="NZ_WWEQ01000025.1"/>
</dbReference>
<dbReference type="Pfam" id="PF01915">
    <property type="entry name" value="Glyco_hydro_3_C"/>
    <property type="match status" value="1"/>
</dbReference>
<evidence type="ECO:0000259" key="8">
    <source>
        <dbReference type="SMART" id="SM01217"/>
    </source>
</evidence>
<dbReference type="InterPro" id="IPR050288">
    <property type="entry name" value="Cellulose_deg_GH3"/>
</dbReference>
<dbReference type="SUPFAM" id="SSF52279">
    <property type="entry name" value="Beta-D-glucan exohydrolase, C-terminal domain"/>
    <property type="match status" value="1"/>
</dbReference>
<comment type="function">
    <text evidence="4">Catalyzes the hydrolysis of a non-reducing terminal alpha-L-arabinopyranosidic linkage in ginsenoside Rb2 (alpha-L-arabinopyranosyl-(1-&gt;6)-alpha-D-glucopyranosyl) to release alpha-D-glucopyranosyl (Rd). It is not able to hydrolyze alpha-L-arabinofuranosyl-(1-&gt;6)-alpha-D-glucopyranosyl (Rc).</text>
</comment>
<keyword evidence="10" id="KW-1185">Reference proteome</keyword>
<dbReference type="AlphaFoldDB" id="A0A6N9H6Q1"/>
<dbReference type="InterPro" id="IPR013783">
    <property type="entry name" value="Ig-like_fold"/>
</dbReference>
<evidence type="ECO:0000256" key="6">
    <source>
        <dbReference type="RuleBase" id="RU361161"/>
    </source>
</evidence>
<dbReference type="GO" id="GO:0005975">
    <property type="term" value="P:carbohydrate metabolic process"/>
    <property type="evidence" value="ECO:0007669"/>
    <property type="project" value="InterPro"/>
</dbReference>
<dbReference type="Gene3D" id="3.20.20.300">
    <property type="entry name" value="Glycoside hydrolase, family 3, N-terminal domain"/>
    <property type="match status" value="1"/>
</dbReference>
<dbReference type="Pfam" id="PF14310">
    <property type="entry name" value="Fn3-like"/>
    <property type="match status" value="1"/>
</dbReference>
<dbReference type="Gene3D" id="3.40.50.1700">
    <property type="entry name" value="Glycoside hydrolase family 3 C-terminal domain"/>
    <property type="match status" value="1"/>
</dbReference>
<evidence type="ECO:0000256" key="4">
    <source>
        <dbReference type="ARBA" id="ARBA00058905"/>
    </source>
</evidence>
<evidence type="ECO:0000256" key="3">
    <source>
        <dbReference type="ARBA" id="ARBA00023277"/>
    </source>
</evidence>
<dbReference type="SMART" id="SM01217">
    <property type="entry name" value="Fn3_like"/>
    <property type="match status" value="1"/>
</dbReference>
<comment type="caution">
    <text evidence="9">The sequence shown here is derived from an EMBL/GenBank/DDBJ whole genome shotgun (WGS) entry which is preliminary data.</text>
</comment>
<dbReference type="PANTHER" id="PTHR42715:SF10">
    <property type="entry name" value="BETA-GLUCOSIDASE"/>
    <property type="match status" value="1"/>
</dbReference>
<dbReference type="EMBL" id="WWEQ01000025">
    <property type="protein sequence ID" value="MYM19787.1"/>
    <property type="molecule type" value="Genomic_DNA"/>
</dbReference>
<feature type="compositionally biased region" description="Low complexity" evidence="7">
    <location>
        <begin position="806"/>
        <end position="827"/>
    </location>
</feature>
<dbReference type="InterPro" id="IPR001764">
    <property type="entry name" value="Glyco_hydro_3_N"/>
</dbReference>
<accession>A0A6N9H6Q1</accession>
<dbReference type="PROSITE" id="PS00775">
    <property type="entry name" value="GLYCOSYL_HYDROL_F3"/>
    <property type="match status" value="1"/>
</dbReference>
<dbReference type="InterPro" id="IPR036962">
    <property type="entry name" value="Glyco_hydro_3_N_sf"/>
</dbReference>
<dbReference type="InterPro" id="IPR036881">
    <property type="entry name" value="Glyco_hydro_3_C_sf"/>
</dbReference>
<dbReference type="Gene3D" id="2.60.40.10">
    <property type="entry name" value="Immunoglobulins"/>
    <property type="match status" value="1"/>
</dbReference>
<keyword evidence="2 6" id="KW-0378">Hydrolase</keyword>
<dbReference type="InterPro" id="IPR019800">
    <property type="entry name" value="Glyco_hydro_3_AS"/>
</dbReference>
<dbReference type="PRINTS" id="PR00133">
    <property type="entry name" value="GLHYDRLASE3"/>
</dbReference>
<dbReference type="InterPro" id="IPR026891">
    <property type="entry name" value="Fn3-like"/>
</dbReference>
<feature type="region of interest" description="Disordered" evidence="7">
    <location>
        <begin position="806"/>
        <end position="835"/>
    </location>
</feature>
<evidence type="ECO:0000256" key="7">
    <source>
        <dbReference type="SAM" id="MobiDB-lite"/>
    </source>
</evidence>
<dbReference type="InterPro" id="IPR017853">
    <property type="entry name" value="GH"/>
</dbReference>
<dbReference type="FunFam" id="2.60.40.10:FF:000495">
    <property type="entry name" value="Periplasmic beta-glucosidase"/>
    <property type="match status" value="1"/>
</dbReference>
<dbReference type="Proteomes" id="UP000469215">
    <property type="component" value="Unassembled WGS sequence"/>
</dbReference>
<dbReference type="SUPFAM" id="SSF51445">
    <property type="entry name" value="(Trans)glycosidases"/>
    <property type="match status" value="1"/>
</dbReference>
<evidence type="ECO:0000256" key="5">
    <source>
        <dbReference type="ARBA" id="ARBA00074219"/>
    </source>
</evidence>
<keyword evidence="3" id="KW-0119">Carbohydrate metabolism</keyword>
<proteinExistence type="inferred from homology"/>